<gene>
    <name evidence="11" type="ORF">M3202_07135</name>
</gene>
<evidence type="ECO:0000256" key="7">
    <source>
        <dbReference type="ARBA" id="ARBA00023136"/>
    </source>
</evidence>
<name>A0A9X2IN88_9BACI</name>
<feature type="compositionally biased region" description="Basic residues" evidence="9">
    <location>
        <begin position="265"/>
        <end position="278"/>
    </location>
</feature>
<comment type="subcellular location">
    <subcellularLocation>
        <location evidence="1">Cell inner membrane</location>
        <topology evidence="1">Multi-pass membrane protein</topology>
    </subcellularLocation>
    <subcellularLocation>
        <location evidence="8">Cell membrane</location>
        <topology evidence="8">Multi-pass membrane protein</topology>
    </subcellularLocation>
</comment>
<organism evidence="11 12">
    <name type="scientific">Halalkalibacter oceani</name>
    <dbReference type="NCBI Taxonomy" id="1653776"/>
    <lineage>
        <taxon>Bacteria</taxon>
        <taxon>Bacillati</taxon>
        <taxon>Bacillota</taxon>
        <taxon>Bacilli</taxon>
        <taxon>Bacillales</taxon>
        <taxon>Bacillaceae</taxon>
        <taxon>Halalkalibacter</taxon>
    </lineage>
</organism>
<dbReference type="InterPro" id="IPR000515">
    <property type="entry name" value="MetI-like"/>
</dbReference>
<evidence type="ECO:0000256" key="5">
    <source>
        <dbReference type="ARBA" id="ARBA00022692"/>
    </source>
</evidence>
<feature type="transmembrane region" description="Helical" evidence="8">
    <location>
        <begin position="230"/>
        <end position="253"/>
    </location>
</feature>
<keyword evidence="7 8" id="KW-0472">Membrane</keyword>
<feature type="transmembrane region" description="Helical" evidence="8">
    <location>
        <begin position="101"/>
        <end position="120"/>
    </location>
</feature>
<accession>A0A9X2IN88</accession>
<evidence type="ECO:0000256" key="2">
    <source>
        <dbReference type="ARBA" id="ARBA00022448"/>
    </source>
</evidence>
<evidence type="ECO:0000256" key="6">
    <source>
        <dbReference type="ARBA" id="ARBA00022989"/>
    </source>
</evidence>
<dbReference type="Pfam" id="PF00528">
    <property type="entry name" value="BPD_transp_1"/>
    <property type="match status" value="1"/>
</dbReference>
<keyword evidence="2 8" id="KW-0813">Transport</keyword>
<feature type="transmembrane region" description="Helical" evidence="8">
    <location>
        <begin position="7"/>
        <end position="30"/>
    </location>
</feature>
<dbReference type="EMBL" id="JAMBOL010000004">
    <property type="protein sequence ID" value="MCM3713855.1"/>
    <property type="molecule type" value="Genomic_DNA"/>
</dbReference>
<keyword evidence="3" id="KW-1003">Cell membrane</keyword>
<evidence type="ECO:0000313" key="12">
    <source>
        <dbReference type="Proteomes" id="UP001139179"/>
    </source>
</evidence>
<evidence type="ECO:0000256" key="8">
    <source>
        <dbReference type="RuleBase" id="RU363032"/>
    </source>
</evidence>
<keyword evidence="4" id="KW-0997">Cell inner membrane</keyword>
<dbReference type="PROSITE" id="PS50928">
    <property type="entry name" value="ABC_TM1"/>
    <property type="match status" value="1"/>
</dbReference>
<comment type="caution">
    <text evidence="11">The sequence shown here is derived from an EMBL/GenBank/DDBJ whole genome shotgun (WGS) entry which is preliminary data.</text>
</comment>
<feature type="transmembrane region" description="Helical" evidence="8">
    <location>
        <begin position="188"/>
        <end position="210"/>
    </location>
</feature>
<evidence type="ECO:0000256" key="4">
    <source>
        <dbReference type="ARBA" id="ARBA00022519"/>
    </source>
</evidence>
<evidence type="ECO:0000259" key="10">
    <source>
        <dbReference type="PROSITE" id="PS50928"/>
    </source>
</evidence>
<keyword evidence="6 8" id="KW-1133">Transmembrane helix</keyword>
<keyword evidence="5 8" id="KW-0812">Transmembrane</keyword>
<sequence>MKWNKHGLIVVALAFYLLLPLAGTLLYSFAENWSTTILPQAWTFSWYIQLFSDERFLAALARSALVITVSVTLCVIMMLLAMFVMLLYFPKQANVLKVISMLPYGVPAVAAAIGLLNLYSSSSIQIVGTPWILFGVYAVIIMPFVYQSIRNSIYTIDAIELIQAAEILGATKWQAITSVVLPNISKGILSATLLSISMLFGEFALANLLVGGRFETLQIYLYQQMSKNGHLTSAIVITYYTMIMIITGLLLNFQASKGEKQAKRERGRLRKGLGHSAKKTVAEGEIT</sequence>
<evidence type="ECO:0000256" key="9">
    <source>
        <dbReference type="SAM" id="MobiDB-lite"/>
    </source>
</evidence>
<dbReference type="SUPFAM" id="SSF161098">
    <property type="entry name" value="MetI-like"/>
    <property type="match status" value="1"/>
</dbReference>
<keyword evidence="12" id="KW-1185">Reference proteome</keyword>
<dbReference type="AlphaFoldDB" id="A0A9X2IN88"/>
<dbReference type="PANTHER" id="PTHR43357">
    <property type="entry name" value="INNER MEMBRANE ABC TRANSPORTER PERMEASE PROTEIN YDCV"/>
    <property type="match status" value="1"/>
</dbReference>
<evidence type="ECO:0000256" key="3">
    <source>
        <dbReference type="ARBA" id="ARBA00022475"/>
    </source>
</evidence>
<feature type="transmembrane region" description="Helical" evidence="8">
    <location>
        <begin position="126"/>
        <end position="146"/>
    </location>
</feature>
<feature type="transmembrane region" description="Helical" evidence="8">
    <location>
        <begin position="64"/>
        <end position="89"/>
    </location>
</feature>
<evidence type="ECO:0000256" key="1">
    <source>
        <dbReference type="ARBA" id="ARBA00004429"/>
    </source>
</evidence>
<dbReference type="RefSeq" id="WP_251222661.1">
    <property type="nucleotide sequence ID" value="NZ_JAMBOL010000004.1"/>
</dbReference>
<feature type="domain" description="ABC transmembrane type-1" evidence="10">
    <location>
        <begin position="60"/>
        <end position="250"/>
    </location>
</feature>
<dbReference type="InterPro" id="IPR035906">
    <property type="entry name" value="MetI-like_sf"/>
</dbReference>
<dbReference type="Proteomes" id="UP001139179">
    <property type="component" value="Unassembled WGS sequence"/>
</dbReference>
<proteinExistence type="inferred from homology"/>
<reference evidence="11" key="1">
    <citation type="submission" date="2022-05" db="EMBL/GenBank/DDBJ databases">
        <title>Comparative Genomics of Spacecraft Associated Microbes.</title>
        <authorList>
            <person name="Tran M.T."/>
            <person name="Wright A."/>
            <person name="Seuylemezian A."/>
            <person name="Eisen J."/>
            <person name="Coil D."/>
        </authorList>
    </citation>
    <scope>NUCLEOTIDE SEQUENCE</scope>
    <source>
        <strain evidence="11">214.1.1</strain>
    </source>
</reference>
<dbReference type="PANTHER" id="PTHR43357:SF4">
    <property type="entry name" value="INNER MEMBRANE ABC TRANSPORTER PERMEASE PROTEIN YDCV"/>
    <property type="match status" value="1"/>
</dbReference>
<evidence type="ECO:0000313" key="11">
    <source>
        <dbReference type="EMBL" id="MCM3713855.1"/>
    </source>
</evidence>
<protein>
    <submittedName>
        <fullName evidence="11">ABC transporter permease subunit</fullName>
    </submittedName>
</protein>
<dbReference type="GO" id="GO:0005886">
    <property type="term" value="C:plasma membrane"/>
    <property type="evidence" value="ECO:0007669"/>
    <property type="project" value="UniProtKB-SubCell"/>
</dbReference>
<dbReference type="CDD" id="cd06261">
    <property type="entry name" value="TM_PBP2"/>
    <property type="match status" value="1"/>
</dbReference>
<dbReference type="GO" id="GO:0055085">
    <property type="term" value="P:transmembrane transport"/>
    <property type="evidence" value="ECO:0007669"/>
    <property type="project" value="InterPro"/>
</dbReference>
<feature type="region of interest" description="Disordered" evidence="9">
    <location>
        <begin position="264"/>
        <end position="287"/>
    </location>
</feature>
<dbReference type="Gene3D" id="1.10.3720.10">
    <property type="entry name" value="MetI-like"/>
    <property type="match status" value="1"/>
</dbReference>
<comment type="similarity">
    <text evidence="8">Belongs to the binding-protein-dependent transport system permease family.</text>
</comment>